<dbReference type="PROSITE" id="PS50921">
    <property type="entry name" value="ANTAR"/>
    <property type="match status" value="1"/>
</dbReference>
<dbReference type="EMBL" id="CP039381">
    <property type="protein sequence ID" value="QCT07180.1"/>
    <property type="molecule type" value="Genomic_DNA"/>
</dbReference>
<comment type="function">
    <text evidence="2">May play the central regulatory role in sporulation. It may be an element of the effector pathway responsible for the activation of sporulation genes in response to nutritional stress. Spo0A may act in concert with spo0H (a sigma factor) to control the expression of some genes that are critical to the sporulation process.</text>
</comment>
<evidence type="ECO:0000256" key="1">
    <source>
        <dbReference type="ARBA" id="ARBA00018672"/>
    </source>
</evidence>
<proteinExistence type="predicted"/>
<dbReference type="SMART" id="SM01012">
    <property type="entry name" value="ANTAR"/>
    <property type="match status" value="1"/>
</dbReference>
<accession>A0A4P8XYN1</accession>
<dbReference type="InterPro" id="IPR036388">
    <property type="entry name" value="WH-like_DNA-bd_sf"/>
</dbReference>
<evidence type="ECO:0000256" key="3">
    <source>
        <dbReference type="PROSITE-ProRule" id="PRU00169"/>
    </source>
</evidence>
<dbReference type="GO" id="GO:0000160">
    <property type="term" value="P:phosphorelay signal transduction system"/>
    <property type="evidence" value="ECO:0007669"/>
    <property type="project" value="InterPro"/>
</dbReference>
<dbReference type="CDD" id="cd00156">
    <property type="entry name" value="REC"/>
    <property type="match status" value="1"/>
</dbReference>
<dbReference type="InterPro" id="IPR001789">
    <property type="entry name" value="Sig_transdc_resp-reg_receiver"/>
</dbReference>
<comment type="caution">
    <text evidence="3">Lacks conserved residue(s) required for the propagation of feature annotation.</text>
</comment>
<evidence type="ECO:0000259" key="5">
    <source>
        <dbReference type="PROSITE" id="PS50921"/>
    </source>
</evidence>
<sequence>MIYVKKAIVVSKLNNTQALTALLKEEGFGSVVSAESSEIAKDFIENDDFDLILINTPLENETGLEFAISCSKTTIASILVIVPSKSSNDVAQMMTSKGIMVISKPISKHLFHHYLLFSECFKERMNRVVKENTKLKTQVETMKLVNRAKILLMQNLRMTESQAHHYLEKQAMNLRKSKYDVALRVLKTYEN</sequence>
<dbReference type="InterPro" id="IPR011006">
    <property type="entry name" value="CheY-like_superfamily"/>
</dbReference>
<dbReference type="Proteomes" id="UP000301475">
    <property type="component" value="Chromosome"/>
</dbReference>
<evidence type="ECO:0000256" key="2">
    <source>
        <dbReference type="ARBA" id="ARBA00024867"/>
    </source>
</evidence>
<dbReference type="InterPro" id="IPR008327">
    <property type="entry name" value="Sig_transdc_resp-reg_antiterm"/>
</dbReference>
<name>A0A4P8XYN1_9FIRM</name>
<organism evidence="6 7">
    <name type="scientific">Ruminococcus bovis</name>
    <dbReference type="NCBI Taxonomy" id="2564099"/>
    <lineage>
        <taxon>Bacteria</taxon>
        <taxon>Bacillati</taxon>
        <taxon>Bacillota</taxon>
        <taxon>Clostridia</taxon>
        <taxon>Eubacteriales</taxon>
        <taxon>Oscillospiraceae</taxon>
        <taxon>Ruminococcus</taxon>
    </lineage>
</organism>
<dbReference type="PIRSF" id="PIRSF036382">
    <property type="entry name" value="RR_antiterm"/>
    <property type="match status" value="1"/>
</dbReference>
<dbReference type="Pfam" id="PF00072">
    <property type="entry name" value="Response_reg"/>
    <property type="match status" value="1"/>
</dbReference>
<evidence type="ECO:0000313" key="6">
    <source>
        <dbReference type="EMBL" id="QCT07180.1"/>
    </source>
</evidence>
<dbReference type="OrthoDB" id="9808843at2"/>
<keyword evidence="7" id="KW-1185">Reference proteome</keyword>
<dbReference type="PROSITE" id="PS50110">
    <property type="entry name" value="RESPONSE_REGULATORY"/>
    <property type="match status" value="1"/>
</dbReference>
<dbReference type="AlphaFoldDB" id="A0A4P8XYN1"/>
<dbReference type="Pfam" id="PF03861">
    <property type="entry name" value="ANTAR"/>
    <property type="match status" value="1"/>
</dbReference>
<evidence type="ECO:0000313" key="7">
    <source>
        <dbReference type="Proteomes" id="UP000301475"/>
    </source>
</evidence>
<reference evidence="6 7" key="1">
    <citation type="submission" date="2019-04" db="EMBL/GenBank/DDBJ databases">
        <authorList>
            <person name="Embree M."/>
            <person name="Gaffney J.R."/>
        </authorList>
    </citation>
    <scope>NUCLEOTIDE SEQUENCE [LARGE SCALE GENOMIC DNA]</scope>
    <source>
        <strain evidence="6 7">JE7A12</strain>
    </source>
</reference>
<dbReference type="Gene3D" id="1.10.10.10">
    <property type="entry name" value="Winged helix-like DNA-binding domain superfamily/Winged helix DNA-binding domain"/>
    <property type="match status" value="1"/>
</dbReference>
<feature type="domain" description="ANTAR" evidence="5">
    <location>
        <begin position="125"/>
        <end position="186"/>
    </location>
</feature>
<protein>
    <recommendedName>
        <fullName evidence="1">Stage 0 sporulation protein A homolog</fullName>
    </recommendedName>
</protein>
<dbReference type="Gene3D" id="3.40.50.2300">
    <property type="match status" value="1"/>
</dbReference>
<dbReference type="KEGG" id="ruj:E5Z56_07320"/>
<evidence type="ECO:0000259" key="4">
    <source>
        <dbReference type="PROSITE" id="PS50110"/>
    </source>
</evidence>
<feature type="domain" description="Response regulatory" evidence="4">
    <location>
        <begin position="5"/>
        <end position="119"/>
    </location>
</feature>
<gene>
    <name evidence="6" type="ORF">E5Z56_07320</name>
</gene>
<dbReference type="GO" id="GO:0003723">
    <property type="term" value="F:RNA binding"/>
    <property type="evidence" value="ECO:0007669"/>
    <property type="project" value="InterPro"/>
</dbReference>
<dbReference type="SUPFAM" id="SSF52172">
    <property type="entry name" value="CheY-like"/>
    <property type="match status" value="1"/>
</dbReference>
<dbReference type="InterPro" id="IPR005561">
    <property type="entry name" value="ANTAR"/>
</dbReference>